<accession>A0A9Q3JNI4</accession>
<reference evidence="2" key="1">
    <citation type="submission" date="2021-03" db="EMBL/GenBank/DDBJ databases">
        <title>Draft genome sequence of rust myrtle Austropuccinia psidii MF-1, a brazilian biotype.</title>
        <authorList>
            <person name="Quecine M.C."/>
            <person name="Pachon D.M.R."/>
            <person name="Bonatelli M.L."/>
            <person name="Correr F.H."/>
            <person name="Franceschini L.M."/>
            <person name="Leite T.F."/>
            <person name="Margarido G.R.A."/>
            <person name="Almeida C.A."/>
            <person name="Ferrarezi J.A."/>
            <person name="Labate C.A."/>
        </authorList>
    </citation>
    <scope>NUCLEOTIDE SEQUENCE</scope>
    <source>
        <strain evidence="2">MF-1</strain>
    </source>
</reference>
<dbReference type="EMBL" id="AVOT02077896">
    <property type="protein sequence ID" value="MBW0565722.1"/>
    <property type="molecule type" value="Genomic_DNA"/>
</dbReference>
<name>A0A9Q3JNI4_9BASI</name>
<keyword evidence="3" id="KW-1185">Reference proteome</keyword>
<evidence type="ECO:0000313" key="3">
    <source>
        <dbReference type="Proteomes" id="UP000765509"/>
    </source>
</evidence>
<protein>
    <submittedName>
        <fullName evidence="2">Uncharacterized protein</fullName>
    </submittedName>
</protein>
<dbReference type="AlphaFoldDB" id="A0A9Q3JNI4"/>
<feature type="compositionally biased region" description="Basic and acidic residues" evidence="1">
    <location>
        <begin position="1"/>
        <end position="21"/>
    </location>
</feature>
<comment type="caution">
    <text evidence="2">The sequence shown here is derived from an EMBL/GenBank/DDBJ whole genome shotgun (WGS) entry which is preliminary data.</text>
</comment>
<sequence>MASIDLKEKNDAFDSQMEKKQPSTTQTGAKTRPSSQKQQFKCEEATTSLEQGKRQRTIHKTINPGLQNPKDSTGCHEKCVSDGQDHDGITERVGSHIMISEMISGILDGISNLYIAINDVKSYIYDNNHTIYNNLKMKNLSLSQINEAHMCFEKFLGKIKTSDNDSSFGNKINEKSAITKELTDKYSKLNIDDVIETILK</sequence>
<evidence type="ECO:0000313" key="2">
    <source>
        <dbReference type="EMBL" id="MBW0565722.1"/>
    </source>
</evidence>
<gene>
    <name evidence="2" type="ORF">O181_105437</name>
</gene>
<dbReference type="Proteomes" id="UP000765509">
    <property type="component" value="Unassembled WGS sequence"/>
</dbReference>
<evidence type="ECO:0000256" key="1">
    <source>
        <dbReference type="SAM" id="MobiDB-lite"/>
    </source>
</evidence>
<organism evidence="2 3">
    <name type="scientific">Austropuccinia psidii MF-1</name>
    <dbReference type="NCBI Taxonomy" id="1389203"/>
    <lineage>
        <taxon>Eukaryota</taxon>
        <taxon>Fungi</taxon>
        <taxon>Dikarya</taxon>
        <taxon>Basidiomycota</taxon>
        <taxon>Pucciniomycotina</taxon>
        <taxon>Pucciniomycetes</taxon>
        <taxon>Pucciniales</taxon>
        <taxon>Sphaerophragmiaceae</taxon>
        <taxon>Austropuccinia</taxon>
    </lineage>
</organism>
<feature type="region of interest" description="Disordered" evidence="1">
    <location>
        <begin position="1"/>
        <end position="53"/>
    </location>
</feature>
<proteinExistence type="predicted"/>
<feature type="compositionally biased region" description="Polar residues" evidence="1">
    <location>
        <begin position="22"/>
        <end position="50"/>
    </location>
</feature>